<dbReference type="InterPro" id="IPR043502">
    <property type="entry name" value="DNA/RNA_pol_sf"/>
</dbReference>
<dbReference type="STRING" id="4829.A0A163KMY5"/>
<dbReference type="CDD" id="cd01650">
    <property type="entry name" value="RT_nLTR_like"/>
    <property type="match status" value="1"/>
</dbReference>
<proteinExistence type="predicted"/>
<dbReference type="InterPro" id="IPR000477">
    <property type="entry name" value="RT_dom"/>
</dbReference>
<evidence type="ECO:0000259" key="1">
    <source>
        <dbReference type="PROSITE" id="PS50878"/>
    </source>
</evidence>
<accession>A0A163KMY5</accession>
<evidence type="ECO:0000313" key="3">
    <source>
        <dbReference type="Proteomes" id="UP000078561"/>
    </source>
</evidence>
<dbReference type="OrthoDB" id="5514950at2759"/>
<dbReference type="PROSITE" id="PS50878">
    <property type="entry name" value="RT_POL"/>
    <property type="match status" value="1"/>
</dbReference>
<dbReference type="OMA" id="NIYLNCE"/>
<protein>
    <recommendedName>
        <fullName evidence="1">Reverse transcriptase domain-containing protein</fullName>
    </recommendedName>
</protein>
<evidence type="ECO:0000313" key="2">
    <source>
        <dbReference type="EMBL" id="SAL94839.1"/>
    </source>
</evidence>
<dbReference type="PANTHER" id="PTHR19446">
    <property type="entry name" value="REVERSE TRANSCRIPTASES"/>
    <property type="match status" value="1"/>
</dbReference>
<dbReference type="Proteomes" id="UP000078561">
    <property type="component" value="Unassembled WGS sequence"/>
</dbReference>
<reference evidence="2" key="1">
    <citation type="submission" date="2016-04" db="EMBL/GenBank/DDBJ databases">
        <authorList>
            <person name="Evans L.H."/>
            <person name="Alamgir A."/>
            <person name="Owens N."/>
            <person name="Weber N.D."/>
            <person name="Virtaneva K."/>
            <person name="Barbian K."/>
            <person name="Babar A."/>
            <person name="Rosenke K."/>
        </authorList>
    </citation>
    <scope>NUCLEOTIDE SEQUENCE [LARGE SCALE GENOMIC DNA]</scope>
    <source>
        <strain evidence="2">CBS 101.48</strain>
    </source>
</reference>
<dbReference type="EMBL" id="LT550009">
    <property type="protein sequence ID" value="SAL94839.1"/>
    <property type="molecule type" value="Genomic_DNA"/>
</dbReference>
<dbReference type="AlphaFoldDB" id="A0A163KMY5"/>
<keyword evidence="3" id="KW-1185">Reference proteome</keyword>
<name>A0A163KMY5_ABSGL</name>
<organism evidence="2">
    <name type="scientific">Absidia glauca</name>
    <name type="common">Pin mould</name>
    <dbReference type="NCBI Taxonomy" id="4829"/>
    <lineage>
        <taxon>Eukaryota</taxon>
        <taxon>Fungi</taxon>
        <taxon>Fungi incertae sedis</taxon>
        <taxon>Mucoromycota</taxon>
        <taxon>Mucoromycotina</taxon>
        <taxon>Mucoromycetes</taxon>
        <taxon>Mucorales</taxon>
        <taxon>Cunninghamellaceae</taxon>
        <taxon>Absidia</taxon>
    </lineage>
</organism>
<dbReference type="SUPFAM" id="SSF56672">
    <property type="entry name" value="DNA/RNA polymerases"/>
    <property type="match status" value="1"/>
</dbReference>
<dbReference type="Pfam" id="PF00078">
    <property type="entry name" value="RVT_1"/>
    <property type="match status" value="1"/>
</dbReference>
<feature type="non-terminal residue" evidence="2">
    <location>
        <position position="1"/>
    </location>
</feature>
<sequence length="682" mass="77334">DIFSGHLLQRHPPPPSLPISTPAPALTDSPFTEDLITSHIYQLARQKAPGSDSITTEMLRPISVPLAPLLLTIFNLCWTSGLTPSFWRNSQVIPIHKKGDPTVAANFRPISLTSTFRKLLEKCLQSTLIQQSPPLDITQGGFRPHRSTLDQVLCLTELCRHHRLRHKTPPTLAFLDIKSAYDTVDRTIIWTALQSTVSPPLLRLIQHLFDHVTIEVLINNHRSRQFRPTTGVLQGSILSPFLYSIYINSLPSFLRSSPLDLQQPFTTINCLLYADDVVLIGTAPQIQSALHQCSTHSHQLGYRWNPTKSIILSPPTQRRAAINSPSSAYFTLYRTSIPTATHFNYLGIPIKPGGQIDTLHLIRHNTAKARRSMNILANLGVRATGYSRLLSCRFYQQFIRPQMEYGLAITIIPKTTLKHLERTQNHCLRQIFRATPQSSTIIMRHLNNIPTMTTRHRILQLKFISRTIHQPADTLLATLIPFIPPSLDRPPRSLYIQLSTTPHSLELVPDPTPQRQKAIIRQLHLTDLAHLQATTPLINSCRPHPGIDPIMKIPMPKPIRSKLLRWRLGWLPSSYNTNCHCGSSLTKQHAITCLNMHRRLRLSTTLTDDPLSFLLNRLPHSPPRSHTTITKWKRYWPTIHTILLELEFLQHPSHIEPPTNGIDPFLVWLTSSPLLSPHIPPS</sequence>
<gene>
    <name evidence="2" type="primary">ABSGL_00129.1 scaffold 299</name>
</gene>
<feature type="domain" description="Reverse transcriptase" evidence="1">
    <location>
        <begin position="76"/>
        <end position="350"/>
    </location>
</feature>
<dbReference type="InParanoid" id="A0A163KMY5"/>